<sequence length="667" mass="76573">MSSVNIRRAVENIKFGINIYTPLVELVVNAIQAIEQNDNADGKVEILIKRAQQQGLGFDTLPDVIGFTVKDNGVGFNDKNRTSFDTLYSEHKIDIGGKGFGRFTCLKYFEDLVISSNYIDGDTKFNRSFKMGKKNDIIENEQITPTEFDHTGTTAELISIKKTKFVEKGHKTIARTLFEKLLPYFCTEGYTCPTVVLKDEYNGATITLNDYLKKEGKDSIIELTSYNQEYILGENNGNNQAFDVRVFKFYSPKQQKSQVNLVAHKRTVTSTPIQTYIPEFEEEFSETNGAGKTRNFILKVYVFSCFLDDNVSLERGNFDFSKESDLQYGISQVQIEEQAVKTAHEVVCEEVNKRTSKKQRLVVDYINKEAPWHTQMLDTVDISDLPMNPSEEQIELTFQKAKFNVEGELKKDVKAILASEDTESLHDKAADILGRISDSNKNDLAHYVALRCSVIDIFKKSLESGDDGKFSSEGVVHDIIFPRKGDSLKTPFQEHNLWLIDERLNFTEYLSSDVPLEGNHSDRPDLLAYDKRVVFRGENEASNPVMVFEFKKPKRNDFANPSSKDDPVKQVIRYVRKIRNGDFETPEGREINIEDNTPFYGYVVCDFDKKVRTWLEEEHDFTPMPDRKGYFRWHANLNLYIEVLSWNKLLKDAGMRNKVFFHKLGIN</sequence>
<evidence type="ECO:0000313" key="2">
    <source>
        <dbReference type="Proteomes" id="UP000570493"/>
    </source>
</evidence>
<dbReference type="AlphaFoldDB" id="A0A7Y0DVN9"/>
<dbReference type="InterPro" id="IPR036890">
    <property type="entry name" value="HATPase_C_sf"/>
</dbReference>
<dbReference type="GO" id="GO:0005524">
    <property type="term" value="F:ATP binding"/>
    <property type="evidence" value="ECO:0007669"/>
    <property type="project" value="UniProtKB-KW"/>
</dbReference>
<keyword evidence="1" id="KW-0067">ATP-binding</keyword>
<evidence type="ECO:0000313" key="1">
    <source>
        <dbReference type="EMBL" id="NMM42363.1"/>
    </source>
</evidence>
<dbReference type="Gene3D" id="3.30.565.10">
    <property type="entry name" value="Histidine kinase-like ATPase, C-terminal domain"/>
    <property type="match status" value="1"/>
</dbReference>
<dbReference type="SUPFAM" id="SSF55874">
    <property type="entry name" value="ATPase domain of HSP90 chaperone/DNA topoisomerase II/histidine kinase"/>
    <property type="match status" value="1"/>
</dbReference>
<gene>
    <name evidence="1" type="ORF">HHO47_16430</name>
</gene>
<reference evidence="1" key="1">
    <citation type="submission" date="2020-04" db="EMBL/GenBank/DDBJ databases">
        <title>Genome Sequencing for Pseudoaltermonas arctica.</title>
        <authorList>
            <person name="Elkins N.S."/>
        </authorList>
    </citation>
    <scope>NUCLEOTIDE SEQUENCE [LARGE SCALE GENOMIC DNA]</scope>
    <source>
        <strain evidence="1">NEC-BIFX-2020_0012</strain>
    </source>
</reference>
<keyword evidence="1" id="KW-0547">Nucleotide-binding</keyword>
<dbReference type="Proteomes" id="UP000570493">
    <property type="component" value="Unassembled WGS sequence"/>
</dbReference>
<dbReference type="EMBL" id="JABBMT010000036">
    <property type="protein sequence ID" value="NMM42363.1"/>
    <property type="molecule type" value="Genomic_DNA"/>
</dbReference>
<protein>
    <submittedName>
        <fullName evidence="1">ATP-binding protein</fullName>
    </submittedName>
</protein>
<name>A0A7Y0DVN9_9GAMM</name>
<keyword evidence="2" id="KW-1185">Reference proteome</keyword>
<proteinExistence type="predicted"/>
<accession>A0A7Y0DVN9</accession>
<organism evidence="1 2">
    <name type="scientific">Pseudoalteromonas arctica</name>
    <dbReference type="NCBI Taxonomy" id="394751"/>
    <lineage>
        <taxon>Bacteria</taxon>
        <taxon>Pseudomonadati</taxon>
        <taxon>Pseudomonadota</taxon>
        <taxon>Gammaproteobacteria</taxon>
        <taxon>Alteromonadales</taxon>
        <taxon>Pseudoalteromonadaceae</taxon>
        <taxon>Pseudoalteromonas</taxon>
    </lineage>
</organism>
<comment type="caution">
    <text evidence="1">The sequence shown here is derived from an EMBL/GenBank/DDBJ whole genome shotgun (WGS) entry which is preliminary data.</text>
</comment>
<dbReference type="RefSeq" id="WP_169021276.1">
    <property type="nucleotide sequence ID" value="NZ_JABBMT010000036.1"/>
</dbReference>